<dbReference type="EMBL" id="BARS01014038">
    <property type="protein sequence ID" value="GAF89380.1"/>
    <property type="molecule type" value="Genomic_DNA"/>
</dbReference>
<evidence type="ECO:0008006" key="2">
    <source>
        <dbReference type="Google" id="ProtNLM"/>
    </source>
</evidence>
<dbReference type="AlphaFoldDB" id="X0ULM2"/>
<gene>
    <name evidence="1" type="ORF">S01H1_23961</name>
</gene>
<reference evidence="1" key="1">
    <citation type="journal article" date="2014" name="Front. Microbiol.">
        <title>High frequency of phylogenetically diverse reductive dehalogenase-homologous genes in deep subseafloor sedimentary metagenomes.</title>
        <authorList>
            <person name="Kawai M."/>
            <person name="Futagami T."/>
            <person name="Toyoda A."/>
            <person name="Takaki Y."/>
            <person name="Nishi S."/>
            <person name="Hori S."/>
            <person name="Arai W."/>
            <person name="Tsubouchi T."/>
            <person name="Morono Y."/>
            <person name="Uchiyama I."/>
            <person name="Ito T."/>
            <person name="Fujiyama A."/>
            <person name="Inagaki F."/>
            <person name="Takami H."/>
        </authorList>
    </citation>
    <scope>NUCLEOTIDE SEQUENCE</scope>
    <source>
        <strain evidence="1">Expedition CK06-06</strain>
    </source>
</reference>
<sequence>SPFRQHQNGEAKSTKARLPVRLVFYEAFVNSLDALRRERYFKTTAGKRSLKLMLREYLKGTVS</sequence>
<dbReference type="Gene3D" id="3.40.1440.10">
    <property type="entry name" value="GIY-YIG endonuclease"/>
    <property type="match status" value="1"/>
</dbReference>
<comment type="caution">
    <text evidence="1">The sequence shown here is derived from an EMBL/GenBank/DDBJ whole genome shotgun (WGS) entry which is preliminary data.</text>
</comment>
<organism evidence="1">
    <name type="scientific">marine sediment metagenome</name>
    <dbReference type="NCBI Taxonomy" id="412755"/>
    <lineage>
        <taxon>unclassified sequences</taxon>
        <taxon>metagenomes</taxon>
        <taxon>ecological metagenomes</taxon>
    </lineage>
</organism>
<proteinExistence type="predicted"/>
<name>X0ULM2_9ZZZZ</name>
<accession>X0ULM2</accession>
<evidence type="ECO:0000313" key="1">
    <source>
        <dbReference type="EMBL" id="GAF89380.1"/>
    </source>
</evidence>
<feature type="non-terminal residue" evidence="1">
    <location>
        <position position="1"/>
    </location>
</feature>
<dbReference type="InterPro" id="IPR035901">
    <property type="entry name" value="GIY-YIG_endonuc_sf"/>
</dbReference>
<protein>
    <recommendedName>
        <fullName evidence="2">GIY-YIG domain-containing protein</fullName>
    </recommendedName>
</protein>